<feature type="transmembrane region" description="Helical" evidence="1">
    <location>
        <begin position="57"/>
        <end position="79"/>
    </location>
</feature>
<evidence type="ECO:0000256" key="1">
    <source>
        <dbReference type="SAM" id="Phobius"/>
    </source>
</evidence>
<keyword evidence="1" id="KW-1133">Transmembrane helix</keyword>
<accession>A0A0R1JW65</accession>
<organism evidence="2 3">
    <name type="scientific">Levilactobacillus namurensis DSM 19117</name>
    <dbReference type="NCBI Taxonomy" id="1423773"/>
    <lineage>
        <taxon>Bacteria</taxon>
        <taxon>Bacillati</taxon>
        <taxon>Bacillota</taxon>
        <taxon>Bacilli</taxon>
        <taxon>Lactobacillales</taxon>
        <taxon>Lactobacillaceae</taxon>
        <taxon>Levilactobacillus</taxon>
    </lineage>
</organism>
<sequence>MDIEPNSLILKLIDGYNYSMMSDRNKGMLKNDISSRMKQEEHYVEVPKEDKKSSGKALNVVISVTIAIIVLAGILYPMANMF</sequence>
<evidence type="ECO:0000313" key="2">
    <source>
        <dbReference type="EMBL" id="KRK75525.1"/>
    </source>
</evidence>
<keyword evidence="3" id="KW-1185">Reference proteome</keyword>
<dbReference type="AlphaFoldDB" id="A0A0R1JW65"/>
<name>A0A0R1JW65_9LACO</name>
<gene>
    <name evidence="2" type="ORF">FD30_GL001903</name>
</gene>
<reference evidence="2 3" key="1">
    <citation type="journal article" date="2015" name="Genome Announc.">
        <title>Expanding the biotechnology potential of lactobacilli through comparative genomics of 213 strains and associated genera.</title>
        <authorList>
            <person name="Sun Z."/>
            <person name="Harris H.M."/>
            <person name="McCann A."/>
            <person name="Guo C."/>
            <person name="Argimon S."/>
            <person name="Zhang W."/>
            <person name="Yang X."/>
            <person name="Jeffery I.B."/>
            <person name="Cooney J.C."/>
            <person name="Kagawa T.F."/>
            <person name="Liu W."/>
            <person name="Song Y."/>
            <person name="Salvetti E."/>
            <person name="Wrobel A."/>
            <person name="Rasinkangas P."/>
            <person name="Parkhill J."/>
            <person name="Rea M.C."/>
            <person name="O'Sullivan O."/>
            <person name="Ritari J."/>
            <person name="Douillard F.P."/>
            <person name="Paul Ross R."/>
            <person name="Yang R."/>
            <person name="Briner A.E."/>
            <person name="Felis G.E."/>
            <person name="de Vos W.M."/>
            <person name="Barrangou R."/>
            <person name="Klaenhammer T.R."/>
            <person name="Caufield P.W."/>
            <person name="Cui Y."/>
            <person name="Zhang H."/>
            <person name="O'Toole P.W."/>
        </authorList>
    </citation>
    <scope>NUCLEOTIDE SEQUENCE [LARGE SCALE GENOMIC DNA]</scope>
    <source>
        <strain evidence="2 3">DSM 19117</strain>
    </source>
</reference>
<dbReference type="EMBL" id="AZDT01000036">
    <property type="protein sequence ID" value="KRK75525.1"/>
    <property type="molecule type" value="Genomic_DNA"/>
</dbReference>
<protein>
    <submittedName>
        <fullName evidence="2">Uncharacterized protein</fullName>
    </submittedName>
</protein>
<keyword evidence="1" id="KW-0812">Transmembrane</keyword>
<evidence type="ECO:0000313" key="3">
    <source>
        <dbReference type="Proteomes" id="UP000051162"/>
    </source>
</evidence>
<dbReference type="OrthoDB" id="9919325at2"/>
<comment type="caution">
    <text evidence="2">The sequence shown here is derived from an EMBL/GenBank/DDBJ whole genome shotgun (WGS) entry which is preliminary data.</text>
</comment>
<dbReference type="STRING" id="1423773.FD30_GL001903"/>
<dbReference type="Proteomes" id="UP000051162">
    <property type="component" value="Unassembled WGS sequence"/>
</dbReference>
<keyword evidence="1" id="KW-0472">Membrane</keyword>
<dbReference type="PATRIC" id="fig|1423773.3.peg.1948"/>
<proteinExistence type="predicted"/>